<dbReference type="EMBL" id="FOTV01000001">
    <property type="protein sequence ID" value="SFL36495.1"/>
    <property type="molecule type" value="Genomic_DNA"/>
</dbReference>
<comment type="catalytic activity">
    <reaction evidence="1 9 10">
        <text>[protein]-peptidylproline (omega=180) = [protein]-peptidylproline (omega=0)</text>
        <dbReference type="Rhea" id="RHEA:16237"/>
        <dbReference type="Rhea" id="RHEA-COMP:10747"/>
        <dbReference type="Rhea" id="RHEA-COMP:10748"/>
        <dbReference type="ChEBI" id="CHEBI:83833"/>
        <dbReference type="ChEBI" id="CHEBI:83834"/>
        <dbReference type="EC" id="5.2.1.8"/>
    </reaction>
</comment>
<keyword evidence="4" id="KW-0963">Cytoplasm</keyword>
<dbReference type="PROSITE" id="PS50059">
    <property type="entry name" value="FKBP_PPIASE"/>
    <property type="match status" value="1"/>
</dbReference>
<evidence type="ECO:0000256" key="5">
    <source>
        <dbReference type="ARBA" id="ARBA00023110"/>
    </source>
</evidence>
<keyword evidence="5 9" id="KW-0697">Rotamase</keyword>
<evidence type="ECO:0000313" key="12">
    <source>
        <dbReference type="EMBL" id="SFL36495.1"/>
    </source>
</evidence>
<reference evidence="12 13" key="1">
    <citation type="submission" date="2016-10" db="EMBL/GenBank/DDBJ databases">
        <authorList>
            <person name="Varghese N."/>
            <person name="Submissions S."/>
        </authorList>
    </citation>
    <scope>NUCLEOTIDE SEQUENCE [LARGE SCALE GENOMIC DNA]</scope>
    <source>
        <strain evidence="12 13">DSM 26291</strain>
    </source>
</reference>
<dbReference type="Pfam" id="PF00254">
    <property type="entry name" value="FKBP_C"/>
    <property type="match status" value="1"/>
</dbReference>
<protein>
    <recommendedName>
        <fullName evidence="10">Peptidyl-prolyl cis-trans isomerase</fullName>
        <ecNumber evidence="10">5.2.1.8</ecNumber>
    </recommendedName>
</protein>
<dbReference type="Gene3D" id="3.10.50.40">
    <property type="match status" value="1"/>
</dbReference>
<evidence type="ECO:0000256" key="9">
    <source>
        <dbReference type="PROSITE-ProRule" id="PRU00277"/>
    </source>
</evidence>
<dbReference type="InterPro" id="IPR001179">
    <property type="entry name" value="PPIase_FKBP_dom"/>
</dbReference>
<evidence type="ECO:0000313" key="13">
    <source>
        <dbReference type="Proteomes" id="UP000199211"/>
    </source>
</evidence>
<comment type="function">
    <text evidence="8">Also involved in hydrogenase metallocenter assembly, probably by participating in the nickel insertion step. This function in hydrogenase biosynthesis requires chaperone activity and the presence of the metal-binding domain, but not PPIase activity.</text>
</comment>
<evidence type="ECO:0000256" key="4">
    <source>
        <dbReference type="ARBA" id="ARBA00022490"/>
    </source>
</evidence>
<keyword evidence="6" id="KW-0143">Chaperone</keyword>
<evidence type="ECO:0000256" key="2">
    <source>
        <dbReference type="ARBA" id="ARBA00004496"/>
    </source>
</evidence>
<dbReference type="GO" id="GO:0016853">
    <property type="term" value="F:isomerase activity"/>
    <property type="evidence" value="ECO:0007669"/>
    <property type="project" value="UniProtKB-KW"/>
</dbReference>
<dbReference type="PANTHER" id="PTHR47861:SF3">
    <property type="entry name" value="FKBP-TYPE PEPTIDYL-PROLYL CIS-TRANS ISOMERASE SLYD"/>
    <property type="match status" value="1"/>
</dbReference>
<keyword evidence="13" id="KW-1185">Reference proteome</keyword>
<evidence type="ECO:0000256" key="1">
    <source>
        <dbReference type="ARBA" id="ARBA00000971"/>
    </source>
</evidence>
<comment type="caution">
    <text evidence="12">The sequence shown here is derived from an EMBL/GenBank/DDBJ whole genome shotgun (WGS) entry which is preliminary data.</text>
</comment>
<dbReference type="InterPro" id="IPR046357">
    <property type="entry name" value="PPIase_dom_sf"/>
</dbReference>
<evidence type="ECO:0000259" key="11">
    <source>
        <dbReference type="PROSITE" id="PS50059"/>
    </source>
</evidence>
<organism evidence="12 13">
    <name type="scientific">Marinobacter salarius</name>
    <dbReference type="NCBI Taxonomy" id="1420917"/>
    <lineage>
        <taxon>Bacteria</taxon>
        <taxon>Pseudomonadati</taxon>
        <taxon>Pseudomonadota</taxon>
        <taxon>Gammaproteobacteria</taxon>
        <taxon>Pseudomonadales</taxon>
        <taxon>Marinobacteraceae</taxon>
        <taxon>Marinobacter</taxon>
    </lineage>
</organism>
<name>A0ABY1FGX1_9GAMM</name>
<evidence type="ECO:0000256" key="10">
    <source>
        <dbReference type="RuleBase" id="RU003915"/>
    </source>
</evidence>
<evidence type="ECO:0000256" key="7">
    <source>
        <dbReference type="ARBA" id="ARBA00023235"/>
    </source>
</evidence>
<feature type="domain" description="PPIase FKBP-type" evidence="11">
    <location>
        <begin position="49"/>
        <end position="123"/>
    </location>
</feature>
<evidence type="ECO:0000256" key="8">
    <source>
        <dbReference type="ARBA" id="ARBA00037071"/>
    </source>
</evidence>
<keyword evidence="7 9" id="KW-0413">Isomerase</keyword>
<evidence type="ECO:0000256" key="3">
    <source>
        <dbReference type="ARBA" id="ARBA00006577"/>
    </source>
</evidence>
<comment type="subcellular location">
    <subcellularLocation>
        <location evidence="2">Cytoplasm</location>
    </subcellularLocation>
</comment>
<gene>
    <name evidence="12" type="ORF">SAMN04487868_10122</name>
</gene>
<dbReference type="SUPFAM" id="SSF54534">
    <property type="entry name" value="FKBP-like"/>
    <property type="match status" value="1"/>
</dbReference>
<evidence type="ECO:0000256" key="6">
    <source>
        <dbReference type="ARBA" id="ARBA00023186"/>
    </source>
</evidence>
<dbReference type="EC" id="5.2.1.8" evidence="10"/>
<sequence>MIIRGAIERRMRLKPAFSAPIFAPAVSAAASYNGLPFIFVENPMPIEKNQVVLFHYSVRDEQGNEVENSRGGKPNAYLHGHGGVIQGLEEALEGREAGDTFSVTVTPEKAYGPRKADAVQRVPVKHLMGAKRWKRGMIAQVQTEQGPRHVVVAKVGLKFADVDTNHPMAGKTLTFDIEVIEVRAADAEEIAHGHAHGPGGHH</sequence>
<comment type="similarity">
    <text evidence="3 10">Belongs to the FKBP-type PPIase family.</text>
</comment>
<accession>A0ABY1FGX1</accession>
<proteinExistence type="inferred from homology"/>
<dbReference type="Proteomes" id="UP000199211">
    <property type="component" value="Unassembled WGS sequence"/>
</dbReference>
<dbReference type="PANTHER" id="PTHR47861">
    <property type="entry name" value="FKBP-TYPE PEPTIDYL-PROLYL CIS-TRANS ISOMERASE SLYD"/>
    <property type="match status" value="1"/>
</dbReference>